<organism evidence="4">
    <name type="scientific">Spongospora subterranea</name>
    <dbReference type="NCBI Taxonomy" id="70186"/>
    <lineage>
        <taxon>Eukaryota</taxon>
        <taxon>Sar</taxon>
        <taxon>Rhizaria</taxon>
        <taxon>Endomyxa</taxon>
        <taxon>Phytomyxea</taxon>
        <taxon>Plasmodiophorida</taxon>
        <taxon>Plasmodiophoridae</taxon>
        <taxon>Spongospora</taxon>
    </lineage>
</organism>
<dbReference type="EMBL" id="HACM01010887">
    <property type="protein sequence ID" value="CRZ11329.1"/>
    <property type="molecule type" value="Transcribed_RNA"/>
</dbReference>
<evidence type="ECO:0000256" key="1">
    <source>
        <dbReference type="ARBA" id="ARBA00010900"/>
    </source>
</evidence>
<evidence type="ECO:0000256" key="2">
    <source>
        <dbReference type="SAM" id="MobiDB-lite"/>
    </source>
</evidence>
<evidence type="ECO:0000259" key="3">
    <source>
        <dbReference type="SMART" id="SM00443"/>
    </source>
</evidence>
<protein>
    <recommendedName>
        <fullName evidence="3">G-patch domain-containing protein</fullName>
    </recommendedName>
</protein>
<dbReference type="AlphaFoldDB" id="A0A0H5RRJ6"/>
<feature type="region of interest" description="Disordered" evidence="2">
    <location>
        <begin position="41"/>
        <end position="61"/>
    </location>
</feature>
<dbReference type="Pfam" id="PF01585">
    <property type="entry name" value="G-patch"/>
    <property type="match status" value="1"/>
</dbReference>
<dbReference type="InterPro" id="IPR045211">
    <property type="entry name" value="TFP11/STIP/Ntr1"/>
</dbReference>
<reference evidence="4" key="1">
    <citation type="submission" date="2015-04" db="EMBL/GenBank/DDBJ databases">
        <title>The genome sequence of the plant pathogenic Rhizarian Plasmodiophora brassicae reveals insights in its biotrophic life cycle and the origin of chitin synthesis.</title>
        <authorList>
            <person name="Schwelm A."/>
            <person name="Fogelqvist J."/>
            <person name="Knaust A."/>
            <person name="Julke S."/>
            <person name="Lilja T."/>
            <person name="Dhandapani V."/>
            <person name="Bonilla-Rosso G."/>
            <person name="Karlsson M."/>
            <person name="Shevchenko A."/>
            <person name="Choi S.R."/>
            <person name="Kim H.G."/>
            <person name="Park J.Y."/>
            <person name="Lim Y.P."/>
            <person name="Ludwig-Muller J."/>
            <person name="Dixelius C."/>
        </authorList>
    </citation>
    <scope>NUCLEOTIDE SEQUENCE</scope>
    <source>
        <tissue evidence="4">Potato root galls</tissue>
    </source>
</reference>
<proteinExistence type="inferred from homology"/>
<evidence type="ECO:0000313" key="4">
    <source>
        <dbReference type="EMBL" id="CRZ11329.1"/>
    </source>
</evidence>
<dbReference type="GO" id="GO:0003676">
    <property type="term" value="F:nucleic acid binding"/>
    <property type="evidence" value="ECO:0007669"/>
    <property type="project" value="InterPro"/>
</dbReference>
<dbReference type="InterPro" id="IPR000467">
    <property type="entry name" value="G_patch_dom"/>
</dbReference>
<dbReference type="GO" id="GO:0000390">
    <property type="term" value="P:spliceosomal complex disassembly"/>
    <property type="evidence" value="ECO:0007669"/>
    <property type="project" value="InterPro"/>
</dbReference>
<dbReference type="PANTHER" id="PTHR23329">
    <property type="entry name" value="TUFTELIN-INTERACTING PROTEIN 11-RELATED"/>
    <property type="match status" value="1"/>
</dbReference>
<feature type="compositionally biased region" description="Polar residues" evidence="2">
    <location>
        <begin position="41"/>
        <end position="51"/>
    </location>
</feature>
<dbReference type="Pfam" id="PF07842">
    <property type="entry name" value="GCFC"/>
    <property type="match status" value="1"/>
</dbReference>
<name>A0A0H5RRJ6_9EUKA</name>
<accession>A0A0H5RRJ6</accession>
<comment type="similarity">
    <text evidence="1">Belongs to the TFP11/STIP family.</text>
</comment>
<feature type="domain" description="G-patch" evidence="3">
    <location>
        <begin position="71"/>
        <end position="115"/>
    </location>
</feature>
<sequence length="725" mass="81799">MSSSDDDDFINRKFVKKTRGPEFGTQTAKVPINFVSVGANHSETASSATNGRNDKNGNGVARAAVKPEFEKYTKGFGSKYLEKFGFKDRLGKTGTGIAAPIQAKQRPVGMGLGFDNVDTKLEPKQKATKKPPSVKPYSRQEWRRDRPAQQVVYKTVQEMLEERRDGKIPGAATVMDMTSARGAKLKTLGQHYDVDEDEDELASVPLPSLLPELEHNLKLIVQLSESELGKLERRRLMNDHEIDALITRQNIVQSKITSGAAEIGRLEKVQAIVTTFASKMQGSGSSRLSLNDAADVFESLQHRFQQEYREFSLEGLVSSLIFPVMNESIAAVDILSSYGDLPALFQRWRLLLPTPIYDNICDRLILPKLRSSLVSFDVVDDGHELAPAIDAWTPALFTSSLNTVYDTVIIPQLLRFAEKCNPLKAPTHIWAHPWLPVLGEERLHSVHESIIKRFMRSLVAWTPDDSKALDALMPWRTIFRSRDLNRILTGSIIPKLRQSLSDQLLQMGSPVVDMPAVHWCLSWQPLIGESAILDIFEISFWPRILKSIQSWISKLPDYAAIISWYRSWKGQFSDNFMCLPRVRQIFRSILVLMYDATTGKDPVSTLHRFLQKIDSDRLLRLQNSSTPATSIGEDTFARPAATFATDDDNTILSLRDLVSRYAEMNDLEFVPNVKFGRYHGKQIFKFGTANIYLDNNCIHYTPKGRMNLDEWHAIGLAELVEIAKT</sequence>
<dbReference type="SMART" id="SM00443">
    <property type="entry name" value="G_patch"/>
    <property type="match status" value="1"/>
</dbReference>
<dbReference type="InterPro" id="IPR022783">
    <property type="entry name" value="GCFC_dom"/>
</dbReference>
<dbReference type="GO" id="GO:0071008">
    <property type="term" value="C:U2-type post-mRNA release spliceosomal complex"/>
    <property type="evidence" value="ECO:0007669"/>
    <property type="project" value="TreeGrafter"/>
</dbReference>
<feature type="region of interest" description="Disordered" evidence="2">
    <location>
        <begin position="122"/>
        <end position="146"/>
    </location>
</feature>
<dbReference type="PANTHER" id="PTHR23329:SF1">
    <property type="entry name" value="TUFTELIN-INTERACTING PROTEIN 11"/>
    <property type="match status" value="1"/>
</dbReference>